<evidence type="ECO:0000313" key="1">
    <source>
        <dbReference type="EMBL" id="KAJ2897114.1"/>
    </source>
</evidence>
<proteinExistence type="predicted"/>
<sequence>MVNRYPLTPSKCLIWSPQCRSATPSRKVTCWRTILQDQLSAAGLLTDSIEFVGCMANNPQNCQGTSDWDLHHGGHSGHQAIDIANNYAEG</sequence>
<dbReference type="EMBL" id="JAKWBI020000294">
    <property type="protein sequence ID" value="KAJ2897114.1"/>
    <property type="molecule type" value="Genomic_DNA"/>
</dbReference>
<organism evidence="1 2">
    <name type="scientific">Zalerion maritima</name>
    <dbReference type="NCBI Taxonomy" id="339359"/>
    <lineage>
        <taxon>Eukaryota</taxon>
        <taxon>Fungi</taxon>
        <taxon>Dikarya</taxon>
        <taxon>Ascomycota</taxon>
        <taxon>Pezizomycotina</taxon>
        <taxon>Sordariomycetes</taxon>
        <taxon>Lulworthiomycetidae</taxon>
        <taxon>Lulworthiales</taxon>
        <taxon>Lulworthiaceae</taxon>
        <taxon>Zalerion</taxon>
    </lineage>
</organism>
<reference evidence="1" key="1">
    <citation type="submission" date="2022-07" db="EMBL/GenBank/DDBJ databases">
        <title>Draft genome sequence of Zalerion maritima ATCC 34329, a (micro)plastics degrading marine fungus.</title>
        <authorList>
            <person name="Paco A."/>
            <person name="Goncalves M.F.M."/>
            <person name="Rocha-Santos T.A.P."/>
            <person name="Alves A."/>
        </authorList>
    </citation>
    <scope>NUCLEOTIDE SEQUENCE</scope>
    <source>
        <strain evidence="1">ATCC 34329</strain>
    </source>
</reference>
<comment type="caution">
    <text evidence="1">The sequence shown here is derived from an EMBL/GenBank/DDBJ whole genome shotgun (WGS) entry which is preliminary data.</text>
</comment>
<dbReference type="InterPro" id="IPR036514">
    <property type="entry name" value="SGNH_hydro_sf"/>
</dbReference>
<accession>A0AAD5RL30</accession>
<dbReference type="Proteomes" id="UP001201980">
    <property type="component" value="Unassembled WGS sequence"/>
</dbReference>
<evidence type="ECO:0000313" key="2">
    <source>
        <dbReference type="Proteomes" id="UP001201980"/>
    </source>
</evidence>
<name>A0AAD5RL30_9PEZI</name>
<protein>
    <submittedName>
        <fullName evidence="1">Uncharacterized protein</fullName>
    </submittedName>
</protein>
<gene>
    <name evidence="1" type="ORF">MKZ38_004969</name>
</gene>
<dbReference type="Gene3D" id="3.40.50.1110">
    <property type="entry name" value="SGNH hydrolase"/>
    <property type="match status" value="1"/>
</dbReference>
<keyword evidence="2" id="KW-1185">Reference proteome</keyword>
<dbReference type="AlphaFoldDB" id="A0AAD5RL30"/>